<dbReference type="RefSeq" id="YP_009458950.1">
    <property type="nucleotide sequence ID" value="NC_036934.1"/>
</dbReference>
<dbReference type="PANTHER" id="PTHR33149:SF12">
    <property type="entry name" value="PHOTOSYSTEM II D2 PROTEIN"/>
    <property type="match status" value="1"/>
</dbReference>
<protein>
    <submittedName>
        <fullName evidence="2">Photosystem II protein D1</fullName>
    </submittedName>
</protein>
<accession>A0A2I8BIJ1</accession>
<sequence>MVRCLMIPYLIDRNFCIYYRLHRCPPVDIDGIRGPVLVLYLQAISGAIIPAPMAIGLHLQFWEAASVDEWLYNGGHIKIIVHRTSYLNSLLYRSQRVGTEFSVTRYASWIAVPSAPVAACYCCFSRLPSVWSREVSMVCLQEYPGTQLYELYSRPGTTSYASISHVRLWLVYSSISASHGFLGNLQFDQETTEMNLLMRVTDLVREETYNGRSVVILAINLPICQFNNSRSLHFFLAAWPVVELVPLLQVLVLWLFNLNRFNFQPICSRQPRSRYQYLGWKHQPLQSWYAVMQT</sequence>
<keyword evidence="2" id="KW-0150">Chloroplast</keyword>
<dbReference type="GO" id="GO:0009535">
    <property type="term" value="C:chloroplast thylakoid membrane"/>
    <property type="evidence" value="ECO:0007669"/>
    <property type="project" value="TreeGrafter"/>
</dbReference>
<dbReference type="GO" id="GO:0009772">
    <property type="term" value="P:photosynthetic electron transport in photosystem II"/>
    <property type="evidence" value="ECO:0007669"/>
    <property type="project" value="InterPro"/>
</dbReference>
<geneLocation type="chloroplast" evidence="2"/>
<dbReference type="GO" id="GO:0009523">
    <property type="term" value="C:photosystem II"/>
    <property type="evidence" value="ECO:0007669"/>
    <property type="project" value="TreeGrafter"/>
</dbReference>
<dbReference type="PANTHER" id="PTHR33149">
    <property type="entry name" value="PHOTOSYSTEM II PROTEIN D1"/>
    <property type="match status" value="1"/>
</dbReference>
<keyword evidence="2" id="KW-0934">Plastid</keyword>
<gene>
    <name evidence="2" type="primary">psbA</name>
</gene>
<dbReference type="EMBL" id="MG383937">
    <property type="protein sequence ID" value="AUT20038.1"/>
    <property type="molecule type" value="Genomic_DNA"/>
</dbReference>
<keyword evidence="1" id="KW-0472">Membrane</keyword>
<dbReference type="GeneID" id="35985783"/>
<feature type="transmembrane region" description="Helical" evidence="1">
    <location>
        <begin position="232"/>
        <end position="256"/>
    </location>
</feature>
<dbReference type="InterPro" id="IPR055266">
    <property type="entry name" value="D1/D2"/>
</dbReference>
<proteinExistence type="predicted"/>
<organism evidence="2">
    <name type="scientific">Oryza coarctata</name>
    <name type="common">Wild rice</name>
    <name type="synonym">Porteresia coarctata</name>
    <dbReference type="NCBI Taxonomy" id="77588"/>
    <lineage>
        <taxon>Eukaryota</taxon>
        <taxon>Viridiplantae</taxon>
        <taxon>Streptophyta</taxon>
        <taxon>Embryophyta</taxon>
        <taxon>Tracheophyta</taxon>
        <taxon>Spermatophyta</taxon>
        <taxon>Magnoliopsida</taxon>
        <taxon>Liliopsida</taxon>
        <taxon>Poales</taxon>
        <taxon>Poaceae</taxon>
        <taxon>BOP clade</taxon>
        <taxon>Oryzoideae</taxon>
        <taxon>Oryzeae</taxon>
        <taxon>Oryzinae</taxon>
        <taxon>Oryza</taxon>
    </lineage>
</organism>
<dbReference type="SUPFAM" id="SSF81483">
    <property type="entry name" value="Bacterial photosystem II reaction centre, L and M subunits"/>
    <property type="match status" value="1"/>
</dbReference>
<evidence type="ECO:0000256" key="1">
    <source>
        <dbReference type="SAM" id="Phobius"/>
    </source>
</evidence>
<name>A0A2I8BIJ1_ORYCO</name>
<dbReference type="AlphaFoldDB" id="A0A2I8BIJ1"/>
<dbReference type="InterPro" id="IPR036854">
    <property type="entry name" value="Photo_II_D1/D2_sf"/>
</dbReference>
<reference evidence="2" key="1">
    <citation type="submission" date="2017-11" db="EMBL/GenBank/DDBJ databases">
        <title>First de novo draft genome sequence of Oryza coarctata, the only halophytic species in the genus Oryza.</title>
        <authorList>
            <person name="Mondal T.K."/>
            <person name="Rawal H.C."/>
            <person name="Varshney D."/>
            <person name="Chowrasia S."/>
            <person name="Mazumder A."/>
        </authorList>
    </citation>
    <scope>NUCLEOTIDE SEQUENCE</scope>
</reference>
<keyword evidence="1" id="KW-0812">Transmembrane</keyword>
<keyword evidence="1" id="KW-1133">Transmembrane helix</keyword>
<evidence type="ECO:0000313" key="2">
    <source>
        <dbReference type="EMBL" id="AUT20038.1"/>
    </source>
</evidence>